<feature type="domain" description="Phage tail tape measure protein" evidence="3">
    <location>
        <begin position="148"/>
        <end position="340"/>
    </location>
</feature>
<organism evidence="4 5">
    <name type="scientific">Pseudomonas moraviensis</name>
    <dbReference type="NCBI Taxonomy" id="321662"/>
    <lineage>
        <taxon>Bacteria</taxon>
        <taxon>Pseudomonadati</taxon>
        <taxon>Pseudomonadota</taxon>
        <taxon>Gammaproteobacteria</taxon>
        <taxon>Pseudomonadales</taxon>
        <taxon>Pseudomonadaceae</taxon>
        <taxon>Pseudomonas</taxon>
    </lineage>
</organism>
<feature type="region of interest" description="Disordered" evidence="2">
    <location>
        <begin position="492"/>
        <end position="531"/>
    </location>
</feature>
<keyword evidence="5" id="KW-1185">Reference proteome</keyword>
<dbReference type="RefSeq" id="WP_095667377.1">
    <property type="nucleotide sequence ID" value="NZ_NRSS01000004.1"/>
</dbReference>
<dbReference type="PANTHER" id="PTHR37813">
    <property type="entry name" value="FELS-2 PROPHAGE PROTEIN"/>
    <property type="match status" value="1"/>
</dbReference>
<evidence type="ECO:0000256" key="1">
    <source>
        <dbReference type="ARBA" id="ARBA00022612"/>
    </source>
</evidence>
<keyword evidence="1" id="KW-1188">Viral release from host cell</keyword>
<evidence type="ECO:0000256" key="2">
    <source>
        <dbReference type="SAM" id="MobiDB-lite"/>
    </source>
</evidence>
<evidence type="ECO:0000259" key="3">
    <source>
        <dbReference type="Pfam" id="PF10145"/>
    </source>
</evidence>
<dbReference type="PANTHER" id="PTHR37813:SF1">
    <property type="entry name" value="FELS-2 PROPHAGE PROTEIN"/>
    <property type="match status" value="1"/>
</dbReference>
<dbReference type="Pfam" id="PF10145">
    <property type="entry name" value="PhageMin_Tail"/>
    <property type="match status" value="1"/>
</dbReference>
<evidence type="ECO:0000313" key="5">
    <source>
        <dbReference type="Proteomes" id="UP000217830"/>
    </source>
</evidence>
<protein>
    <submittedName>
        <fullName evidence="4">Phage tail tape measure protein</fullName>
    </submittedName>
</protein>
<dbReference type="AlphaFoldDB" id="A0A2A2PIC0"/>
<gene>
    <name evidence="4" type="ORF">CKQ80_07715</name>
</gene>
<accession>A0A2A2PIC0</accession>
<proteinExistence type="predicted"/>
<feature type="region of interest" description="Disordered" evidence="2">
    <location>
        <begin position="76"/>
        <end position="96"/>
    </location>
</feature>
<dbReference type="InterPro" id="IPR010090">
    <property type="entry name" value="Phage_tape_meas"/>
</dbReference>
<dbReference type="EMBL" id="NRST01000001">
    <property type="protein sequence ID" value="PAW55194.1"/>
    <property type="molecule type" value="Genomic_DNA"/>
</dbReference>
<reference evidence="4 5" key="1">
    <citation type="submission" date="2017-08" db="EMBL/GenBank/DDBJ databases">
        <title>Draft Genome Sequence of Pseudomonas moraviensis TYU6, isolated from Taxus cuspidata by using PacBio Single-Molecule Real-Time Technology.</title>
        <authorList>
            <person name="Baek K.-H."/>
            <person name="Mishra A.K."/>
        </authorList>
    </citation>
    <scope>NUCLEOTIDE SEQUENCE [LARGE SCALE GENOMIC DNA]</scope>
    <source>
        <strain evidence="4 5">TYU6</strain>
    </source>
</reference>
<evidence type="ECO:0000313" key="4">
    <source>
        <dbReference type="EMBL" id="PAW55194.1"/>
    </source>
</evidence>
<dbReference type="NCBIfam" id="TIGR01760">
    <property type="entry name" value="tape_meas_TP901"/>
    <property type="match status" value="1"/>
</dbReference>
<feature type="compositionally biased region" description="Low complexity" evidence="2">
    <location>
        <begin position="511"/>
        <end position="524"/>
    </location>
</feature>
<sequence length="749" mass="77224">MAESKYALAYAGESGNTNGGFTLPDNLGKPLQDLNLTLALASQDIRLLTQEQIKLRELLVSQQSLFKVIAAPPAANSEPKSKLKAEMEQRPPPKKLQPAMANETALVELNQLIGLNKDQLQAHSEQTLELATQRSVAASGATGADLLQIQQVGARAGIADGAKGDQRATELRAYSGDAAINATAFRLDVKAAGEMLAVWRSSLKLDRYQGQDLADAVSYLGSSGLDAKPADIGAVVQRSGESAVASGMTPEQVAAFATALLNSGADKDAASTALKSFTSVFGKENAASTEQRSAMTRLHLDPDSLREKMRTDAPGAIDSVLALGKQSVPERAATAKTLFGESSTSILELLKKPDDVKTAFTRVSDKHHYATSELGSGAGAATKTAEAFGDTSQGRWNALDASLNRLSTAVGNALAPMTDALAVSLTAVVNGLSSAAEALPFLAAGLTLAGVAAMPFVGGVLKTGVASVLDAVNSKLLRLATARLPADIADVINGGDDGGGEGPKRKRPGRRASSSARSRVPSSGAGRGGRLSTMTAKIAPMFDDAITRVKMVGEMAKSMRPSWLSGATAKLMPLVDGAKSKLLPPLVKSLPAFKMGAPLAIGHAAYAGLKGWRDGDDQAVKGAAGELAGTAIGATIGSFIAPGIGTFIGGTLGGMLGSYVGEQWGKPADDKLAPPAQVVKDLTSAQTQLSNYTYSPLVQISGGDVLNAEKIGDVVSQVMRNHFDTAFTPAVGTNALATRRDAALTDGVA</sequence>
<name>A0A2A2PIC0_9PSED</name>
<feature type="compositionally biased region" description="Basic and acidic residues" evidence="2">
    <location>
        <begin position="79"/>
        <end position="91"/>
    </location>
</feature>
<comment type="caution">
    <text evidence="4">The sequence shown here is derived from an EMBL/GenBank/DDBJ whole genome shotgun (WGS) entry which is preliminary data.</text>
</comment>
<dbReference type="Proteomes" id="UP000217830">
    <property type="component" value="Unassembled WGS sequence"/>
</dbReference>